<evidence type="ECO:0000256" key="6">
    <source>
        <dbReference type="SAM" id="SignalP"/>
    </source>
</evidence>
<dbReference type="RefSeq" id="WP_123881489.1">
    <property type="nucleotide sequence ID" value="NZ_RPFZ01000001.1"/>
</dbReference>
<organism evidence="8 9">
    <name type="scientific">Aurantiacibacter spongiae</name>
    <dbReference type="NCBI Taxonomy" id="2488860"/>
    <lineage>
        <taxon>Bacteria</taxon>
        <taxon>Pseudomonadati</taxon>
        <taxon>Pseudomonadota</taxon>
        <taxon>Alphaproteobacteria</taxon>
        <taxon>Sphingomonadales</taxon>
        <taxon>Erythrobacteraceae</taxon>
        <taxon>Aurantiacibacter</taxon>
    </lineage>
</organism>
<evidence type="ECO:0000313" key="8">
    <source>
        <dbReference type="EMBL" id="RPF72252.1"/>
    </source>
</evidence>
<feature type="transmembrane region" description="Helical" evidence="5">
    <location>
        <begin position="294"/>
        <end position="313"/>
    </location>
</feature>
<feature type="chain" id="PRO_5018094076" evidence="6">
    <location>
        <begin position="26"/>
        <end position="568"/>
    </location>
</feature>
<feature type="transmembrane region" description="Helical" evidence="5">
    <location>
        <begin position="253"/>
        <end position="274"/>
    </location>
</feature>
<feature type="signal peptide" evidence="6">
    <location>
        <begin position="1"/>
        <end position="25"/>
    </location>
</feature>
<feature type="domain" description="Mechanosensitive ion channel MscS" evidence="7">
    <location>
        <begin position="390"/>
        <end position="456"/>
    </location>
</feature>
<dbReference type="InterPro" id="IPR006685">
    <property type="entry name" value="MscS_channel_2nd"/>
</dbReference>
<comment type="caution">
    <text evidence="8">The sequence shown here is derived from an EMBL/GenBank/DDBJ whole genome shotgun (WGS) entry which is preliminary data.</text>
</comment>
<dbReference type="InterPro" id="IPR023408">
    <property type="entry name" value="MscS_beta-dom_sf"/>
</dbReference>
<feature type="transmembrane region" description="Helical" evidence="5">
    <location>
        <begin position="341"/>
        <end position="362"/>
    </location>
</feature>
<feature type="transmembrane region" description="Helical" evidence="5">
    <location>
        <begin position="368"/>
        <end position="387"/>
    </location>
</feature>
<evidence type="ECO:0000256" key="3">
    <source>
        <dbReference type="ARBA" id="ARBA00022989"/>
    </source>
</evidence>
<keyword evidence="2 5" id="KW-0812">Transmembrane</keyword>
<dbReference type="InterPro" id="IPR010920">
    <property type="entry name" value="LSM_dom_sf"/>
</dbReference>
<evidence type="ECO:0000256" key="4">
    <source>
        <dbReference type="ARBA" id="ARBA00023136"/>
    </source>
</evidence>
<dbReference type="GO" id="GO:0008381">
    <property type="term" value="F:mechanosensitive monoatomic ion channel activity"/>
    <property type="evidence" value="ECO:0007669"/>
    <property type="project" value="UniProtKB-ARBA"/>
</dbReference>
<dbReference type="PANTHER" id="PTHR30566">
    <property type="entry name" value="YNAI-RELATED MECHANOSENSITIVE ION CHANNEL"/>
    <property type="match status" value="1"/>
</dbReference>
<protein>
    <submittedName>
        <fullName evidence="8">Mechanosensitive ion channel family protein</fullName>
    </submittedName>
</protein>
<name>A0A3N5DKL5_9SPHN</name>
<keyword evidence="6" id="KW-0732">Signal</keyword>
<keyword evidence="4 5" id="KW-0472">Membrane</keyword>
<dbReference type="EMBL" id="RPFZ01000001">
    <property type="protein sequence ID" value="RPF72252.1"/>
    <property type="molecule type" value="Genomic_DNA"/>
</dbReference>
<comment type="subcellular location">
    <subcellularLocation>
        <location evidence="1">Membrane</location>
    </subcellularLocation>
</comment>
<dbReference type="AlphaFoldDB" id="A0A3N5DKL5"/>
<evidence type="ECO:0000313" key="9">
    <source>
        <dbReference type="Proteomes" id="UP000275232"/>
    </source>
</evidence>
<dbReference type="GO" id="GO:0016020">
    <property type="term" value="C:membrane"/>
    <property type="evidence" value="ECO:0007669"/>
    <property type="project" value="UniProtKB-SubCell"/>
</dbReference>
<dbReference type="Gene3D" id="2.30.30.60">
    <property type="match status" value="1"/>
</dbReference>
<proteinExistence type="predicted"/>
<keyword evidence="3 5" id="KW-1133">Transmembrane helix</keyword>
<reference evidence="8 9" key="1">
    <citation type="submission" date="2018-11" db="EMBL/GenBank/DDBJ databases">
        <title>Erythrobacter spongiae sp. nov., isolated from a marine sponge.</title>
        <authorList>
            <person name="Zhuang L."/>
            <person name="Luo L."/>
        </authorList>
    </citation>
    <scope>NUCLEOTIDE SEQUENCE [LARGE SCALE GENOMIC DNA]</scope>
    <source>
        <strain evidence="8 9">HN-E23</strain>
    </source>
</reference>
<sequence length="568" mass="62866">MDLLVRRFAALIALCLTTLAAPAVAQGDDEVPNASEPYVYQVETLNSGLGVEGEPLELDTPQALMESFLAAAEAHEWRRAATALDMSNLDPEEQSREAENLAAMMYEIVHRSIALDWAGLPDRPDAVDTIASDKDPMAGTERRHITLARLDLGRRSVPISIARVRPQGGEPVWVFSRQSVGNLPELYARYGPTRFEQALPTWLRRQAFWTLAWWEVIAIPLVLLLAFVASIMTYKAIERMKRRFDEKDSFVAAILRAVQIPAALLALAGSFAVMRTWLFNFTGPVDGVLGPVQLTLVVVAIGAIVLAVIEALLDVATDRNVQEIEAPENEDSRDFYTQASAVRRVMIVLIMLAGLGIVLVQSDLTQTLGFSLLAGAGVLGLVIAFAARKVLGDVMASLQIAFAKTARIGDAVEYEGQWCYVEKIGFTHLRLRTWDERRVMAPVAEFVGSSFENWTKQDPALIKRVPIHLDHRADVAALREKFDAIVAEDDDIINKDDAKLEVIDHTDRSMIVRACVWARDPKIGWSMHCRLREKLLAAAMEMDAGFGNEPGPAFMPREREVRLDGSGD</sequence>
<feature type="transmembrane region" description="Helical" evidence="5">
    <location>
        <begin position="211"/>
        <end position="232"/>
    </location>
</feature>
<dbReference type="SUPFAM" id="SSF50182">
    <property type="entry name" value="Sm-like ribonucleoproteins"/>
    <property type="match status" value="1"/>
</dbReference>
<evidence type="ECO:0000259" key="7">
    <source>
        <dbReference type="Pfam" id="PF00924"/>
    </source>
</evidence>
<dbReference type="Pfam" id="PF00924">
    <property type="entry name" value="MS_channel_2nd"/>
    <property type="match status" value="1"/>
</dbReference>
<dbReference type="Gene3D" id="1.10.287.1260">
    <property type="match status" value="1"/>
</dbReference>
<evidence type="ECO:0000256" key="1">
    <source>
        <dbReference type="ARBA" id="ARBA00004370"/>
    </source>
</evidence>
<keyword evidence="9" id="KW-1185">Reference proteome</keyword>
<evidence type="ECO:0000256" key="5">
    <source>
        <dbReference type="SAM" id="Phobius"/>
    </source>
</evidence>
<dbReference type="PANTHER" id="PTHR30566:SF25">
    <property type="entry name" value="INNER MEMBRANE PROTEIN"/>
    <property type="match status" value="1"/>
</dbReference>
<accession>A0A3N5DKL5</accession>
<dbReference type="Proteomes" id="UP000275232">
    <property type="component" value="Unassembled WGS sequence"/>
</dbReference>
<evidence type="ECO:0000256" key="2">
    <source>
        <dbReference type="ARBA" id="ARBA00022692"/>
    </source>
</evidence>
<gene>
    <name evidence="8" type="ORF">EG799_11920</name>
</gene>
<dbReference type="OrthoDB" id="9792218at2"/>